<dbReference type="InterPro" id="IPR050902">
    <property type="entry name" value="ABC_Transporter_SBP"/>
</dbReference>
<gene>
    <name evidence="3" type="ORF">SMCB_0324</name>
</gene>
<dbReference type="HOGENOM" id="CLU_038034_2_5_4"/>
<dbReference type="NCBIfam" id="NF038402">
    <property type="entry name" value="TroA_like"/>
    <property type="match status" value="1"/>
</dbReference>
<dbReference type="PANTHER" id="PTHR30535">
    <property type="entry name" value="VITAMIN B12-BINDING PROTEIN"/>
    <property type="match status" value="1"/>
</dbReference>
<dbReference type="InterPro" id="IPR054828">
    <property type="entry name" value="Vit_B12_bind_prot"/>
</dbReference>
<dbReference type="Gene3D" id="3.40.50.1980">
    <property type="entry name" value="Nitrogenase molybdenum iron protein domain"/>
    <property type="match status" value="2"/>
</dbReference>
<organism evidence="3 4">
    <name type="scientific">Serpentinimonas maccroryi</name>
    <dbReference type="NCBI Taxonomy" id="1458426"/>
    <lineage>
        <taxon>Bacteria</taxon>
        <taxon>Pseudomonadati</taxon>
        <taxon>Pseudomonadota</taxon>
        <taxon>Betaproteobacteria</taxon>
        <taxon>Burkholderiales</taxon>
        <taxon>Comamonadaceae</taxon>
        <taxon>Serpentinimonas</taxon>
    </lineage>
</organism>
<proteinExistence type="predicted"/>
<reference evidence="3 4" key="1">
    <citation type="journal article" date="2014" name="Nat. Commun.">
        <title>Physiological and genomic features of highly alkaliphilic hydrogen-utilizing Betaproteobacteria from a continental serpentinizing site.</title>
        <authorList>
            <person name="Suzuki S."/>
            <person name="Kuenen J.G."/>
            <person name="Schipper K."/>
            <person name="van der Velde S."/>
            <person name="Ishii S."/>
            <person name="Wu A."/>
            <person name="Sorokin D.Y."/>
            <person name="Tenney A."/>
            <person name="Meng X.Y."/>
            <person name="Morrill P.L."/>
            <person name="Kamagata Y."/>
            <person name="Muyzer G."/>
            <person name="Nealson K.H."/>
        </authorList>
    </citation>
    <scope>NUCLEOTIDE SEQUENCE [LARGE SCALE GENOMIC DNA]</scope>
    <source>
        <strain evidence="3 4">B1</strain>
    </source>
</reference>
<dbReference type="Pfam" id="PF01497">
    <property type="entry name" value="Peripla_BP_2"/>
    <property type="match status" value="1"/>
</dbReference>
<evidence type="ECO:0000313" key="4">
    <source>
        <dbReference type="Proteomes" id="UP000066014"/>
    </source>
</evidence>
<evidence type="ECO:0000259" key="2">
    <source>
        <dbReference type="PROSITE" id="PS50983"/>
    </source>
</evidence>
<name>A0A060NLA8_9BURK</name>
<dbReference type="KEGG" id="cbab:SMCB_0324"/>
<keyword evidence="1" id="KW-0732">Signal</keyword>
<dbReference type="SUPFAM" id="SSF53807">
    <property type="entry name" value="Helical backbone' metal receptor"/>
    <property type="match status" value="1"/>
</dbReference>
<feature type="domain" description="Fe/B12 periplasmic-binding" evidence="2">
    <location>
        <begin position="81"/>
        <end position="328"/>
    </location>
</feature>
<dbReference type="Proteomes" id="UP000066014">
    <property type="component" value="Chromosome"/>
</dbReference>
<dbReference type="AlphaFoldDB" id="A0A060NLA8"/>
<evidence type="ECO:0000313" key="3">
    <source>
        <dbReference type="EMBL" id="BAO82552.1"/>
    </source>
</evidence>
<dbReference type="GO" id="GO:0071281">
    <property type="term" value="P:cellular response to iron ion"/>
    <property type="evidence" value="ECO:0007669"/>
    <property type="project" value="TreeGrafter"/>
</dbReference>
<dbReference type="InterPro" id="IPR002491">
    <property type="entry name" value="ABC_transptr_periplasmic_BD"/>
</dbReference>
<dbReference type="STRING" id="1458426.SMCB_0324"/>
<evidence type="ECO:0000256" key="1">
    <source>
        <dbReference type="ARBA" id="ARBA00022729"/>
    </source>
</evidence>
<dbReference type="EMBL" id="AP014569">
    <property type="protein sequence ID" value="BAO82552.1"/>
    <property type="molecule type" value="Genomic_DNA"/>
</dbReference>
<dbReference type="PANTHER" id="PTHR30535:SF34">
    <property type="entry name" value="MOLYBDATE-BINDING PROTEIN MOLA"/>
    <property type="match status" value="1"/>
</dbReference>
<dbReference type="PROSITE" id="PS50983">
    <property type="entry name" value="FE_B12_PBP"/>
    <property type="match status" value="1"/>
</dbReference>
<accession>A0A060NLA8</accession>
<sequence length="329" mass="35458">MKEALALAPARALRACCWPLQRVRAWALGRAGRALCGAVLMLGAPWLAPVQAAKPAQAQAQAISVLDDRGRTVLLPQPPQRVVSVLPSLTETVCALGQCQRLVGVDRFSDWPAAVRALPQVGGGIDPNIEAIVTLRPDLVLMARSSRGSERLEALGLTVLVLEPQTHADVRRVMGRVAQALGLPAQQAEQLWQRIDAELTALAGALPPSVRQTRVYFEVNRAPFAAGASSFIGESLARLGAQNIVPPELGPFPQLNPEFVVRANPDLIMVGARDRASLHERPGWGRIRAVREQRLCVFADAELDALVRPGPRLAEGARLLADCLRRHAP</sequence>
<protein>
    <submittedName>
        <fullName evidence="3">ABC-type Fe3+-hydroxamate transport system, periplasmic component</fullName>
    </submittedName>
</protein>
<keyword evidence="4" id="KW-1185">Reference proteome</keyword>